<evidence type="ECO:0000259" key="12">
    <source>
        <dbReference type="Pfam" id="PF06574"/>
    </source>
</evidence>
<dbReference type="OrthoDB" id="9803667at2"/>
<dbReference type="Gene3D" id="3.40.50.620">
    <property type="entry name" value="HUPs"/>
    <property type="match status" value="1"/>
</dbReference>
<evidence type="ECO:0000256" key="3">
    <source>
        <dbReference type="ARBA" id="ARBA00012393"/>
    </source>
</evidence>
<comment type="similarity">
    <text evidence="2">Belongs to the RibF family.</text>
</comment>
<keyword evidence="10" id="KW-0067">ATP-binding</keyword>
<evidence type="ECO:0000313" key="14">
    <source>
        <dbReference type="Proteomes" id="UP000315753"/>
    </source>
</evidence>
<keyword evidence="8" id="KW-0547">Nucleotide-binding</keyword>
<organism evidence="13 14">
    <name type="scientific">Ureibacillus terrenus</name>
    <dbReference type="NCBI Taxonomy" id="118246"/>
    <lineage>
        <taxon>Bacteria</taxon>
        <taxon>Bacillati</taxon>
        <taxon>Bacillota</taxon>
        <taxon>Bacilli</taxon>
        <taxon>Bacillales</taxon>
        <taxon>Caryophanaceae</taxon>
        <taxon>Ureibacillus</taxon>
    </lineage>
</organism>
<dbReference type="GO" id="GO:0009398">
    <property type="term" value="P:FMN biosynthetic process"/>
    <property type="evidence" value="ECO:0007669"/>
    <property type="project" value="TreeGrafter"/>
</dbReference>
<evidence type="ECO:0000256" key="6">
    <source>
        <dbReference type="ARBA" id="ARBA00022679"/>
    </source>
</evidence>
<keyword evidence="14" id="KW-1185">Reference proteome</keyword>
<dbReference type="GO" id="GO:0009231">
    <property type="term" value="P:riboflavin biosynthetic process"/>
    <property type="evidence" value="ECO:0007669"/>
    <property type="project" value="InterPro"/>
</dbReference>
<dbReference type="EC" id="2.7.7.2" evidence="3"/>
<dbReference type="GO" id="GO:0003919">
    <property type="term" value="F:FMN adenylyltransferase activity"/>
    <property type="evidence" value="ECO:0007669"/>
    <property type="project" value="UniProtKB-EC"/>
</dbReference>
<evidence type="ECO:0000256" key="2">
    <source>
        <dbReference type="ARBA" id="ARBA00010214"/>
    </source>
</evidence>
<dbReference type="Proteomes" id="UP000315753">
    <property type="component" value="Unassembled WGS sequence"/>
</dbReference>
<dbReference type="SUPFAM" id="SSF52374">
    <property type="entry name" value="Nucleotidylyl transferase"/>
    <property type="match status" value="1"/>
</dbReference>
<dbReference type="InterPro" id="IPR015864">
    <property type="entry name" value="FAD_synthase"/>
</dbReference>
<evidence type="ECO:0000256" key="8">
    <source>
        <dbReference type="ARBA" id="ARBA00022741"/>
    </source>
</evidence>
<evidence type="ECO:0000256" key="7">
    <source>
        <dbReference type="ARBA" id="ARBA00022695"/>
    </source>
</evidence>
<dbReference type="FunFam" id="3.40.50.620:FF:000021">
    <property type="entry name" value="Riboflavin biosynthesis protein"/>
    <property type="match status" value="1"/>
</dbReference>
<evidence type="ECO:0000313" key="13">
    <source>
        <dbReference type="EMBL" id="TQE90759.1"/>
    </source>
</evidence>
<evidence type="ECO:0000256" key="9">
    <source>
        <dbReference type="ARBA" id="ARBA00022827"/>
    </source>
</evidence>
<evidence type="ECO:0000256" key="4">
    <source>
        <dbReference type="ARBA" id="ARBA00022630"/>
    </source>
</evidence>
<reference evidence="13 14" key="1">
    <citation type="submission" date="2019-06" db="EMBL/GenBank/DDBJ databases">
        <title>Genome sequence of Ureibacillus terrenus.</title>
        <authorList>
            <person name="Maclea K.S."/>
            <person name="Simoes M."/>
        </authorList>
    </citation>
    <scope>NUCLEOTIDE SEQUENCE [LARGE SCALE GENOMIC DNA]</scope>
    <source>
        <strain evidence="13 14">ATCC BAA-384</strain>
    </source>
</reference>
<sequence>MKVVHIHHGNLQEIAETAPKAAMALGYFDGIHLGHQKVIQCAKKKADEKGLLTAVLSFSQHPKSVLFSEDVMYLEPVEQKIEKLKRLGVDIFYLADFTKELARLMPDEFLEKYIVALNAKEIVCGFDYTYGAKAMGNVKTLEDFTAKKNIGLTVVNELKWKNEKISSTLIRQHLKERKIREIQYLLGDFYKIKYCQKDGVLPYYTLPDVGTYKVLIEDRIECLATVKCKKYIQIHYETTKLPSLLTIKWLDSYDRFESIPSNF</sequence>
<dbReference type="PANTHER" id="PTHR22749">
    <property type="entry name" value="RIBOFLAVIN KINASE/FMN ADENYLYLTRANSFERASE"/>
    <property type="match status" value="1"/>
</dbReference>
<proteinExistence type="inferred from homology"/>
<comment type="catalytic activity">
    <reaction evidence="11">
        <text>FMN + ATP + H(+) = FAD + diphosphate</text>
        <dbReference type="Rhea" id="RHEA:17237"/>
        <dbReference type="ChEBI" id="CHEBI:15378"/>
        <dbReference type="ChEBI" id="CHEBI:30616"/>
        <dbReference type="ChEBI" id="CHEBI:33019"/>
        <dbReference type="ChEBI" id="CHEBI:57692"/>
        <dbReference type="ChEBI" id="CHEBI:58210"/>
        <dbReference type="EC" id="2.7.7.2"/>
    </reaction>
</comment>
<dbReference type="EMBL" id="VIGD01000009">
    <property type="protein sequence ID" value="TQE90759.1"/>
    <property type="molecule type" value="Genomic_DNA"/>
</dbReference>
<dbReference type="GO" id="GO:0005524">
    <property type="term" value="F:ATP binding"/>
    <property type="evidence" value="ECO:0007669"/>
    <property type="project" value="UniProtKB-KW"/>
</dbReference>
<comment type="caution">
    <text evidence="13">The sequence shown here is derived from an EMBL/GenBank/DDBJ whole genome shotgun (WGS) entry which is preliminary data.</text>
</comment>
<evidence type="ECO:0000256" key="5">
    <source>
        <dbReference type="ARBA" id="ARBA00022643"/>
    </source>
</evidence>
<dbReference type="AlphaFoldDB" id="A0A540V1Z1"/>
<comment type="pathway">
    <text evidence="1">Cofactor biosynthesis; FAD biosynthesis; FAD from FMN: step 1/1.</text>
</comment>
<dbReference type="PANTHER" id="PTHR22749:SF6">
    <property type="entry name" value="RIBOFLAVIN KINASE"/>
    <property type="match status" value="1"/>
</dbReference>
<dbReference type="InterPro" id="IPR004821">
    <property type="entry name" value="Cyt_trans-like"/>
</dbReference>
<dbReference type="InterPro" id="IPR014729">
    <property type="entry name" value="Rossmann-like_a/b/a_fold"/>
</dbReference>
<dbReference type="Pfam" id="PF06574">
    <property type="entry name" value="FAD_syn"/>
    <property type="match status" value="1"/>
</dbReference>
<dbReference type="GO" id="GO:0006747">
    <property type="term" value="P:FAD biosynthetic process"/>
    <property type="evidence" value="ECO:0007669"/>
    <property type="project" value="UniProtKB-UniPathway"/>
</dbReference>
<keyword evidence="7" id="KW-0548">Nucleotidyltransferase</keyword>
<protein>
    <recommendedName>
        <fullName evidence="3">FAD synthase</fullName>
        <ecNumber evidence="3">2.7.7.2</ecNumber>
    </recommendedName>
</protein>
<accession>A0A540V1Z1</accession>
<name>A0A540V1Z1_9BACL</name>
<dbReference type="RefSeq" id="WP_141602309.1">
    <property type="nucleotide sequence ID" value="NZ_JARMSB010000007.1"/>
</dbReference>
<dbReference type="UniPathway" id="UPA00277">
    <property type="reaction ID" value="UER00407"/>
</dbReference>
<gene>
    <name evidence="13" type="ORF">FKZ59_08380</name>
</gene>
<evidence type="ECO:0000256" key="11">
    <source>
        <dbReference type="ARBA" id="ARBA00049494"/>
    </source>
</evidence>
<evidence type="ECO:0000256" key="10">
    <source>
        <dbReference type="ARBA" id="ARBA00022840"/>
    </source>
</evidence>
<keyword evidence="6" id="KW-0808">Transferase</keyword>
<keyword evidence="4" id="KW-0285">Flavoprotein</keyword>
<keyword evidence="5" id="KW-0288">FMN</keyword>
<dbReference type="CDD" id="cd02064">
    <property type="entry name" value="FAD_synthetase_N"/>
    <property type="match status" value="1"/>
</dbReference>
<dbReference type="NCBIfam" id="TIGR00125">
    <property type="entry name" value="cyt_tran_rel"/>
    <property type="match status" value="1"/>
</dbReference>
<dbReference type="GO" id="GO:0008531">
    <property type="term" value="F:riboflavin kinase activity"/>
    <property type="evidence" value="ECO:0007669"/>
    <property type="project" value="TreeGrafter"/>
</dbReference>
<dbReference type="InterPro" id="IPR023468">
    <property type="entry name" value="Riboflavin_kinase"/>
</dbReference>
<evidence type="ECO:0000256" key="1">
    <source>
        <dbReference type="ARBA" id="ARBA00004726"/>
    </source>
</evidence>
<keyword evidence="9" id="KW-0274">FAD</keyword>
<feature type="domain" description="FAD synthetase" evidence="12">
    <location>
        <begin position="17"/>
        <end position="168"/>
    </location>
</feature>